<reference evidence="2 3" key="1">
    <citation type="journal article" date="2004" name="Science">
        <title>The genome of the diatom Thalassiosira pseudonana: ecology, evolution, and metabolism.</title>
        <authorList>
            <person name="Armbrust E.V."/>
            <person name="Berges J.A."/>
            <person name="Bowler C."/>
            <person name="Green B.R."/>
            <person name="Martinez D."/>
            <person name="Putnam N.H."/>
            <person name="Zhou S."/>
            <person name="Allen A.E."/>
            <person name="Apt K.E."/>
            <person name="Bechner M."/>
            <person name="Brzezinski M.A."/>
            <person name="Chaal B.K."/>
            <person name="Chiovitti A."/>
            <person name="Davis A.K."/>
            <person name="Demarest M.S."/>
            <person name="Detter J.C."/>
            <person name="Glavina T."/>
            <person name="Goodstein D."/>
            <person name="Hadi M.Z."/>
            <person name="Hellsten U."/>
            <person name="Hildebrand M."/>
            <person name="Jenkins B.D."/>
            <person name="Jurka J."/>
            <person name="Kapitonov V.V."/>
            <person name="Kroger N."/>
            <person name="Lau W.W."/>
            <person name="Lane T.W."/>
            <person name="Larimer F.W."/>
            <person name="Lippmeier J.C."/>
            <person name="Lucas S."/>
            <person name="Medina M."/>
            <person name="Montsant A."/>
            <person name="Obornik M."/>
            <person name="Parker M.S."/>
            <person name="Palenik B."/>
            <person name="Pazour G.J."/>
            <person name="Richardson P.M."/>
            <person name="Rynearson T.A."/>
            <person name="Saito M.A."/>
            <person name="Schwartz D.C."/>
            <person name="Thamatrakoln K."/>
            <person name="Valentin K."/>
            <person name="Vardi A."/>
            <person name="Wilkerson F.P."/>
            <person name="Rokhsar D.S."/>
        </authorList>
    </citation>
    <scope>NUCLEOTIDE SEQUENCE [LARGE SCALE GENOMIC DNA]</scope>
    <source>
        <strain evidence="2 3">CCMP1335</strain>
    </source>
</reference>
<dbReference type="GeneID" id="7449437"/>
<feature type="compositionally biased region" description="Low complexity" evidence="1">
    <location>
        <begin position="37"/>
        <end position="48"/>
    </location>
</feature>
<organism evidence="2 3">
    <name type="scientific">Thalassiosira pseudonana</name>
    <name type="common">Marine diatom</name>
    <name type="synonym">Cyclotella nana</name>
    <dbReference type="NCBI Taxonomy" id="35128"/>
    <lineage>
        <taxon>Eukaryota</taxon>
        <taxon>Sar</taxon>
        <taxon>Stramenopiles</taxon>
        <taxon>Ochrophyta</taxon>
        <taxon>Bacillariophyta</taxon>
        <taxon>Coscinodiscophyceae</taxon>
        <taxon>Thalassiosirophycidae</taxon>
        <taxon>Thalassiosirales</taxon>
        <taxon>Thalassiosiraceae</taxon>
        <taxon>Thalassiosira</taxon>
    </lineage>
</organism>
<reference evidence="2 3" key="2">
    <citation type="journal article" date="2008" name="Nature">
        <title>The Phaeodactylum genome reveals the evolutionary history of diatom genomes.</title>
        <authorList>
            <person name="Bowler C."/>
            <person name="Allen A.E."/>
            <person name="Badger J.H."/>
            <person name="Grimwood J."/>
            <person name="Jabbari K."/>
            <person name="Kuo A."/>
            <person name="Maheswari U."/>
            <person name="Martens C."/>
            <person name="Maumus F."/>
            <person name="Otillar R.P."/>
            <person name="Rayko E."/>
            <person name="Salamov A."/>
            <person name="Vandepoele K."/>
            <person name="Beszteri B."/>
            <person name="Gruber A."/>
            <person name="Heijde M."/>
            <person name="Katinka M."/>
            <person name="Mock T."/>
            <person name="Valentin K."/>
            <person name="Verret F."/>
            <person name="Berges J.A."/>
            <person name="Brownlee C."/>
            <person name="Cadoret J.P."/>
            <person name="Chiovitti A."/>
            <person name="Choi C.J."/>
            <person name="Coesel S."/>
            <person name="De Martino A."/>
            <person name="Detter J.C."/>
            <person name="Durkin C."/>
            <person name="Falciatore A."/>
            <person name="Fournet J."/>
            <person name="Haruta M."/>
            <person name="Huysman M.J."/>
            <person name="Jenkins B.D."/>
            <person name="Jiroutova K."/>
            <person name="Jorgensen R.E."/>
            <person name="Joubert Y."/>
            <person name="Kaplan A."/>
            <person name="Kroger N."/>
            <person name="Kroth P.G."/>
            <person name="La Roche J."/>
            <person name="Lindquist E."/>
            <person name="Lommer M."/>
            <person name="Martin-Jezequel V."/>
            <person name="Lopez P.J."/>
            <person name="Lucas S."/>
            <person name="Mangogna M."/>
            <person name="McGinnis K."/>
            <person name="Medlin L.K."/>
            <person name="Montsant A."/>
            <person name="Oudot-Le Secq M.P."/>
            <person name="Napoli C."/>
            <person name="Obornik M."/>
            <person name="Parker M.S."/>
            <person name="Petit J.L."/>
            <person name="Porcel B.M."/>
            <person name="Poulsen N."/>
            <person name="Robison M."/>
            <person name="Rychlewski L."/>
            <person name="Rynearson T.A."/>
            <person name="Schmutz J."/>
            <person name="Shapiro H."/>
            <person name="Siaut M."/>
            <person name="Stanley M."/>
            <person name="Sussman M.R."/>
            <person name="Taylor A.R."/>
            <person name="Vardi A."/>
            <person name="von Dassow P."/>
            <person name="Vyverman W."/>
            <person name="Willis A."/>
            <person name="Wyrwicz L.S."/>
            <person name="Rokhsar D.S."/>
            <person name="Weissenbach J."/>
            <person name="Armbrust E.V."/>
            <person name="Green B.R."/>
            <person name="Van de Peer Y."/>
            <person name="Grigoriev I.V."/>
        </authorList>
    </citation>
    <scope>NUCLEOTIDE SEQUENCE [LARGE SCALE GENOMIC DNA]</scope>
    <source>
        <strain evidence="2 3">CCMP1335</strain>
    </source>
</reference>
<dbReference type="InParanoid" id="B8CFZ7"/>
<evidence type="ECO:0000313" key="2">
    <source>
        <dbReference type="EMBL" id="EED87723.1"/>
    </source>
</evidence>
<feature type="region of interest" description="Disordered" evidence="1">
    <location>
        <begin position="1"/>
        <end position="57"/>
    </location>
</feature>
<dbReference type="RefSeq" id="XP_002294943.1">
    <property type="nucleotide sequence ID" value="XM_002294907.1"/>
</dbReference>
<name>B8CFZ7_THAPS</name>
<dbReference type="AlphaFoldDB" id="B8CFZ7"/>
<accession>B8CFZ7</accession>
<dbReference type="Proteomes" id="UP000001449">
    <property type="component" value="Chromosome 22"/>
</dbReference>
<feature type="compositionally biased region" description="Polar residues" evidence="1">
    <location>
        <begin position="1"/>
        <end position="24"/>
    </location>
</feature>
<evidence type="ECO:0000256" key="1">
    <source>
        <dbReference type="SAM" id="MobiDB-lite"/>
    </source>
</evidence>
<dbReference type="EMBL" id="CM000653">
    <property type="protein sequence ID" value="EED87723.1"/>
    <property type="molecule type" value="Genomic_DNA"/>
</dbReference>
<proteinExistence type="predicted"/>
<keyword evidence="3" id="KW-1185">Reference proteome</keyword>
<evidence type="ECO:0000313" key="3">
    <source>
        <dbReference type="Proteomes" id="UP000001449"/>
    </source>
</evidence>
<protein>
    <submittedName>
        <fullName evidence="2">Uncharacterized protein</fullName>
    </submittedName>
</protein>
<gene>
    <name evidence="2" type="ORF">THAPSDRAFT_11933</name>
</gene>
<dbReference type="KEGG" id="tps:THAPSDRAFT_11933"/>
<dbReference type="PaxDb" id="35128-Thaps11933"/>
<sequence length="498" mass="54254">MKTSRSSQASTQPLSLQLSKSPGSVGSPRKQLLIIEPSPSRAPRSSQRVNKSKKNGKATAAAQLLVFKPSKTPKRRLSDAEYQALMLNRSIPEEQQQDLGSASLFMHNGKAYDSHLYDIVELVKTNSTSLLTTVGQMSLASIDVATSVVSATSESVSKSIACGDASAVSEEIGTEYEAMPWTGHSDGDRSTVCSDDGGTMFSDNGSVFSTSETAASRSEYEETEVKFATRMLEAIKSLKLEDEIIVDESGYEVLEIGEDESTEELMARVMALETDIGGPKYYLIDRDVKRVRVIREDRSVVVSDNVEEENGYEVIDSNIHDTSASDLLSKIKGISLIRGNKVYLETDLDKRDVLVAHGALPSGPRLSRVVRSHVLKAAGSFLEGTAYLVETAIDQVLDDKENDTVLSDATRTDDAETVIEVEGDPDNNVQDDNARDDIEQSRCGVSDSVHEALMCAGEIIYNFVGEPRASCKAHLRKTIKMGEDVALLTKDFADARFL</sequence>
<dbReference type="HOGENOM" id="CLU_548053_0_0_1"/>